<reference evidence="2" key="1">
    <citation type="submission" date="2021-01" db="EMBL/GenBank/DDBJ databases">
        <title>Genome public.</title>
        <authorList>
            <person name="Liu C."/>
            <person name="Sun Q."/>
        </authorList>
    </citation>
    <scope>NUCLEOTIDE SEQUENCE [LARGE SCALE GENOMIC DNA]</scope>
    <source>
        <strain evidence="2">YIM B02567</strain>
    </source>
</reference>
<sequence length="259" mass="28816">MISKKLFIVGAFVALLFTISAFVQKDKTDESLRNRSTDKSNGFAVLELFTSEGCSSCPPADALMGQIKESNKDQPIYILAYHVDYWNRLGWKDRFSTSENSARQQQYSRTLDSQVYTPQLVVNGKQQFVGSDKEAIENSILNALSHGANSTVDLKAQSNSNNISVNYKVSGNDSQNKLLITLVQKKASTNVAKGENEGRHLEHWQIVHKQQQVSLKNSLEGSTNFSIPEKFNTTDWEIIGFIQNAKTGQITGASKAIFN</sequence>
<gene>
    <name evidence="1" type="ORF">JHL15_15145</name>
</gene>
<dbReference type="InterPro" id="IPR010634">
    <property type="entry name" value="DUF1223"/>
</dbReference>
<comment type="caution">
    <text evidence="1">The sequence shown here is derived from an EMBL/GenBank/DDBJ whole genome shotgun (WGS) entry which is preliminary data.</text>
</comment>
<accession>A0ABS1FXF1</accession>
<dbReference type="Gene3D" id="3.40.30.10">
    <property type="entry name" value="Glutaredoxin"/>
    <property type="match status" value="1"/>
</dbReference>
<dbReference type="PANTHER" id="PTHR36057">
    <property type="match status" value="1"/>
</dbReference>
<dbReference type="PANTHER" id="PTHR36057:SF1">
    <property type="entry name" value="LIPOPROTEIN LIPID ATTACHMENT SITE-LIKE PROTEIN, PUTATIVE (DUF1223)-RELATED"/>
    <property type="match status" value="1"/>
</dbReference>
<dbReference type="InterPro" id="IPR036249">
    <property type="entry name" value="Thioredoxin-like_sf"/>
</dbReference>
<evidence type="ECO:0000313" key="1">
    <source>
        <dbReference type="EMBL" id="MBK1897099.1"/>
    </source>
</evidence>
<dbReference type="Pfam" id="PF06764">
    <property type="entry name" value="DUF1223"/>
    <property type="match status" value="1"/>
</dbReference>
<dbReference type="EMBL" id="JAENHK010000010">
    <property type="protein sequence ID" value="MBK1897099.1"/>
    <property type="molecule type" value="Genomic_DNA"/>
</dbReference>
<proteinExistence type="predicted"/>
<dbReference type="SUPFAM" id="SSF52833">
    <property type="entry name" value="Thioredoxin-like"/>
    <property type="match status" value="1"/>
</dbReference>
<keyword evidence="2" id="KW-1185">Reference proteome</keyword>
<dbReference type="RefSeq" id="WP_200247052.1">
    <property type="nucleotide sequence ID" value="NZ_JAENHK010000010.1"/>
</dbReference>
<protein>
    <submittedName>
        <fullName evidence="1">DUF1223 domain-containing protein</fullName>
    </submittedName>
</protein>
<name>A0ABS1FXF1_9FLAO</name>
<evidence type="ECO:0000313" key="2">
    <source>
        <dbReference type="Proteomes" id="UP000628669"/>
    </source>
</evidence>
<dbReference type="Proteomes" id="UP000628669">
    <property type="component" value="Unassembled WGS sequence"/>
</dbReference>
<organism evidence="1 2">
    <name type="scientific">Chryseobacterium paridis</name>
    <dbReference type="NCBI Taxonomy" id="2800328"/>
    <lineage>
        <taxon>Bacteria</taxon>
        <taxon>Pseudomonadati</taxon>
        <taxon>Bacteroidota</taxon>
        <taxon>Flavobacteriia</taxon>
        <taxon>Flavobacteriales</taxon>
        <taxon>Weeksellaceae</taxon>
        <taxon>Chryseobacterium group</taxon>
        <taxon>Chryseobacterium</taxon>
    </lineage>
</organism>